<dbReference type="CDD" id="cd00438">
    <property type="entry name" value="cupin_RmlC"/>
    <property type="match status" value="1"/>
</dbReference>
<accession>A0A1Y2K721</accession>
<dbReference type="Pfam" id="PF00908">
    <property type="entry name" value="dTDP_sugar_isom"/>
    <property type="match status" value="1"/>
</dbReference>
<evidence type="ECO:0000256" key="3">
    <source>
        <dbReference type="ARBA" id="ARBA00012098"/>
    </source>
</evidence>
<reference evidence="8 9" key="1">
    <citation type="journal article" date="2016" name="BMC Genomics">
        <title>Combined genomic and structural analyses of a cultured magnetotactic bacterium reveals its niche adaptation to a dynamic environment.</title>
        <authorList>
            <person name="Araujo A.C."/>
            <person name="Morillo V."/>
            <person name="Cypriano J."/>
            <person name="Teixeira L.C."/>
            <person name="Leao P."/>
            <person name="Lyra S."/>
            <person name="Almeida L.G."/>
            <person name="Bazylinski D.A."/>
            <person name="Vasconcellos A.T."/>
            <person name="Abreu F."/>
            <person name="Lins U."/>
        </authorList>
    </citation>
    <scope>NUCLEOTIDE SEQUENCE [LARGE SCALE GENOMIC DNA]</scope>
    <source>
        <strain evidence="8 9">IT-1</strain>
    </source>
</reference>
<proteinExistence type="inferred from homology"/>
<evidence type="ECO:0000256" key="6">
    <source>
        <dbReference type="PIRSR" id="PIRSR600888-3"/>
    </source>
</evidence>
<dbReference type="InterPro" id="IPR014710">
    <property type="entry name" value="RmlC-like_jellyroll"/>
</dbReference>
<comment type="subunit">
    <text evidence="7">Homodimer.</text>
</comment>
<keyword evidence="9" id="KW-1185">Reference proteome</keyword>
<sequence>MYGDDRGYFFEAWRQKELREAGIDAEFVQMNQSGSQRGVLRGLHYQIQQPQGKLVRVLRGEIFDVAVDLRRSSPTFGQWDGWVLNDVTREGVWIPPGFAHGFLTLSERAEFEYLCTDTYAPQWERAIRWDDPDLAIVWPQLEGALTLSQKDQDATAWRDAELFP</sequence>
<dbReference type="NCBIfam" id="TIGR01221">
    <property type="entry name" value="rmlC"/>
    <property type="match status" value="1"/>
</dbReference>
<dbReference type="STRING" id="1434232.MAIT1_03533"/>
<name>A0A1Y2K721_9PROT</name>
<comment type="catalytic activity">
    <reaction evidence="1 7">
        <text>dTDP-4-dehydro-6-deoxy-alpha-D-glucose = dTDP-4-dehydro-beta-L-rhamnose</text>
        <dbReference type="Rhea" id="RHEA:16969"/>
        <dbReference type="ChEBI" id="CHEBI:57649"/>
        <dbReference type="ChEBI" id="CHEBI:62830"/>
        <dbReference type="EC" id="5.1.3.13"/>
    </reaction>
</comment>
<comment type="caution">
    <text evidence="8">The sequence shown here is derived from an EMBL/GenBank/DDBJ whole genome shotgun (WGS) entry which is preliminary data.</text>
</comment>
<evidence type="ECO:0000313" key="8">
    <source>
        <dbReference type="EMBL" id="OSM05353.1"/>
    </source>
</evidence>
<feature type="site" description="Participates in a stacking interaction with the thymidine ring of dTDP-4-oxo-6-deoxyglucose" evidence="6">
    <location>
        <position position="119"/>
    </location>
</feature>
<evidence type="ECO:0000256" key="1">
    <source>
        <dbReference type="ARBA" id="ARBA00001298"/>
    </source>
</evidence>
<gene>
    <name evidence="8" type="ORF">MAIT1_03533</name>
</gene>
<comment type="pathway">
    <text evidence="7">Carbohydrate biosynthesis; dTDP-L-rhamnose biosynthesis.</text>
</comment>
<dbReference type="GO" id="GO:0005829">
    <property type="term" value="C:cytosol"/>
    <property type="evidence" value="ECO:0007669"/>
    <property type="project" value="TreeGrafter"/>
</dbReference>
<dbReference type="Proteomes" id="UP000194003">
    <property type="component" value="Unassembled WGS sequence"/>
</dbReference>
<evidence type="ECO:0000256" key="4">
    <source>
        <dbReference type="ARBA" id="ARBA00019595"/>
    </source>
</evidence>
<evidence type="ECO:0000256" key="7">
    <source>
        <dbReference type="RuleBase" id="RU364069"/>
    </source>
</evidence>
<dbReference type="EMBL" id="LVJN01000018">
    <property type="protein sequence ID" value="OSM05353.1"/>
    <property type="molecule type" value="Genomic_DNA"/>
</dbReference>
<dbReference type="InterPro" id="IPR000888">
    <property type="entry name" value="RmlC-like"/>
</dbReference>
<feature type="active site" description="Proton acceptor" evidence="5">
    <location>
        <position position="44"/>
    </location>
</feature>
<comment type="similarity">
    <text evidence="7">Belongs to the dTDP-4-dehydrorhamnose 3,5-epimerase family.</text>
</comment>
<dbReference type="GO" id="GO:0019305">
    <property type="term" value="P:dTDP-rhamnose biosynthetic process"/>
    <property type="evidence" value="ECO:0007669"/>
    <property type="project" value="UniProtKB-UniRule"/>
</dbReference>
<dbReference type="SUPFAM" id="SSF51182">
    <property type="entry name" value="RmlC-like cupins"/>
    <property type="match status" value="1"/>
</dbReference>
<dbReference type="Gene3D" id="2.60.120.10">
    <property type="entry name" value="Jelly Rolls"/>
    <property type="match status" value="1"/>
</dbReference>
<dbReference type="PANTHER" id="PTHR21047">
    <property type="entry name" value="DTDP-6-DEOXY-D-GLUCOSE-3,5 EPIMERASE"/>
    <property type="match status" value="1"/>
</dbReference>
<feature type="active site" description="Proton donor" evidence="5">
    <location>
        <position position="113"/>
    </location>
</feature>
<keyword evidence="7" id="KW-0413">Isomerase</keyword>
<organism evidence="8 9">
    <name type="scientific">Magnetofaba australis IT-1</name>
    <dbReference type="NCBI Taxonomy" id="1434232"/>
    <lineage>
        <taxon>Bacteria</taxon>
        <taxon>Pseudomonadati</taxon>
        <taxon>Pseudomonadota</taxon>
        <taxon>Magnetococcia</taxon>
        <taxon>Magnetococcales</taxon>
        <taxon>Magnetococcaceae</taxon>
        <taxon>Magnetofaba</taxon>
    </lineage>
</organism>
<evidence type="ECO:0000256" key="2">
    <source>
        <dbReference type="ARBA" id="ARBA00001997"/>
    </source>
</evidence>
<evidence type="ECO:0000313" key="9">
    <source>
        <dbReference type="Proteomes" id="UP000194003"/>
    </source>
</evidence>
<dbReference type="AlphaFoldDB" id="A0A1Y2K721"/>
<dbReference type="UniPathway" id="UPA00124"/>
<evidence type="ECO:0000256" key="5">
    <source>
        <dbReference type="PIRSR" id="PIRSR600888-1"/>
    </source>
</evidence>
<dbReference type="GO" id="GO:0000271">
    <property type="term" value="P:polysaccharide biosynthetic process"/>
    <property type="evidence" value="ECO:0007669"/>
    <property type="project" value="TreeGrafter"/>
</dbReference>
<comment type="function">
    <text evidence="2 7">Catalyzes the epimerization of the C3' and C5'positions of dTDP-6-deoxy-D-xylo-4-hexulose, forming dTDP-6-deoxy-L-lyxo-4-hexulose.</text>
</comment>
<dbReference type="EC" id="5.1.3.13" evidence="3 7"/>
<protein>
    <recommendedName>
        <fullName evidence="4 7">dTDP-4-dehydrorhamnose 3,5-epimerase</fullName>
        <ecNumber evidence="3 7">5.1.3.13</ecNumber>
    </recommendedName>
    <alternativeName>
        <fullName evidence="7">Thymidine diphospho-4-keto-rhamnose 3,5-epimerase</fullName>
    </alternativeName>
</protein>
<dbReference type="InterPro" id="IPR011051">
    <property type="entry name" value="RmlC_Cupin_sf"/>
</dbReference>
<dbReference type="GO" id="GO:0008830">
    <property type="term" value="F:dTDP-4-dehydrorhamnose 3,5-epimerase activity"/>
    <property type="evidence" value="ECO:0007669"/>
    <property type="project" value="UniProtKB-UniRule"/>
</dbReference>
<dbReference type="PANTHER" id="PTHR21047:SF2">
    <property type="entry name" value="THYMIDINE DIPHOSPHO-4-KETO-RHAMNOSE 3,5-EPIMERASE"/>
    <property type="match status" value="1"/>
</dbReference>